<dbReference type="GO" id="GO:0009506">
    <property type="term" value="C:plasmodesma"/>
    <property type="evidence" value="ECO:0007669"/>
    <property type="project" value="TreeGrafter"/>
</dbReference>
<keyword evidence="4" id="KW-1015">Disulfide bond</keyword>
<comment type="similarity">
    <text evidence="1">Belongs to the plant rapid alkalinization factor (RALF) family.</text>
</comment>
<evidence type="ECO:0000256" key="1">
    <source>
        <dbReference type="ARBA" id="ARBA00009178"/>
    </source>
</evidence>
<comment type="caution">
    <text evidence="6">The sequence shown here is derived from an EMBL/GenBank/DDBJ whole genome shotgun (WGS) entry which is preliminary data.</text>
</comment>
<evidence type="ECO:0000256" key="4">
    <source>
        <dbReference type="ARBA" id="ARBA00023157"/>
    </source>
</evidence>
<keyword evidence="2" id="KW-0372">Hormone</keyword>
<evidence type="ECO:0000256" key="5">
    <source>
        <dbReference type="SAM" id="SignalP"/>
    </source>
</evidence>
<sequence>MAKPSLKRISLTLLLFFHTHLMFCVSDPNVSVTKAADEPKTGFLVEASEEVEMDSEINRRVLVGQKRYISYESLKGDAVPCMRPGVSYYECHDLNKANSLTRGCSIITRCARDVGRP</sequence>
<evidence type="ECO:0000256" key="3">
    <source>
        <dbReference type="ARBA" id="ARBA00022729"/>
    </source>
</evidence>
<feature type="signal peptide" evidence="5">
    <location>
        <begin position="1"/>
        <end position="26"/>
    </location>
</feature>
<reference evidence="6" key="1">
    <citation type="journal article" date="2023" name="Nat. Commun.">
        <title>Diploid and tetraploid genomes of Acorus and the evolution of monocots.</title>
        <authorList>
            <person name="Ma L."/>
            <person name="Liu K.W."/>
            <person name="Li Z."/>
            <person name="Hsiao Y.Y."/>
            <person name="Qi Y."/>
            <person name="Fu T."/>
            <person name="Tang G.D."/>
            <person name="Zhang D."/>
            <person name="Sun W.H."/>
            <person name="Liu D.K."/>
            <person name="Li Y."/>
            <person name="Chen G.Z."/>
            <person name="Liu X.D."/>
            <person name="Liao X.Y."/>
            <person name="Jiang Y.T."/>
            <person name="Yu X."/>
            <person name="Hao Y."/>
            <person name="Huang J."/>
            <person name="Zhao X.W."/>
            <person name="Ke S."/>
            <person name="Chen Y.Y."/>
            <person name="Wu W.L."/>
            <person name="Hsu J.L."/>
            <person name="Lin Y.F."/>
            <person name="Huang M.D."/>
            <person name="Li C.Y."/>
            <person name="Huang L."/>
            <person name="Wang Z.W."/>
            <person name="Zhao X."/>
            <person name="Zhong W.Y."/>
            <person name="Peng D.H."/>
            <person name="Ahmad S."/>
            <person name="Lan S."/>
            <person name="Zhang J.S."/>
            <person name="Tsai W.C."/>
            <person name="Van de Peer Y."/>
            <person name="Liu Z.J."/>
        </authorList>
    </citation>
    <scope>NUCLEOTIDE SEQUENCE</scope>
    <source>
        <strain evidence="6">CP</strain>
    </source>
</reference>
<keyword evidence="3 5" id="KW-0732">Signal</keyword>
<evidence type="ECO:0000313" key="6">
    <source>
        <dbReference type="EMBL" id="KAK1294509.1"/>
    </source>
</evidence>
<dbReference type="EMBL" id="JAUJYO010000016">
    <property type="protein sequence ID" value="KAK1294509.1"/>
    <property type="molecule type" value="Genomic_DNA"/>
</dbReference>
<keyword evidence="7" id="KW-1185">Reference proteome</keyword>
<dbReference type="PANTHER" id="PTHR33136">
    <property type="entry name" value="RAPID ALKALINIZATION FACTOR-LIKE"/>
    <property type="match status" value="1"/>
</dbReference>
<gene>
    <name evidence="6" type="primary">RALFL24</name>
    <name evidence="6" type="ORF">QJS10_CPA16g00625</name>
</gene>
<organism evidence="6 7">
    <name type="scientific">Acorus calamus</name>
    <name type="common">Sweet flag</name>
    <dbReference type="NCBI Taxonomy" id="4465"/>
    <lineage>
        <taxon>Eukaryota</taxon>
        <taxon>Viridiplantae</taxon>
        <taxon>Streptophyta</taxon>
        <taxon>Embryophyta</taxon>
        <taxon>Tracheophyta</taxon>
        <taxon>Spermatophyta</taxon>
        <taxon>Magnoliopsida</taxon>
        <taxon>Liliopsida</taxon>
        <taxon>Acoraceae</taxon>
        <taxon>Acorus</taxon>
    </lineage>
</organism>
<accession>A0AAV9D195</accession>
<reference evidence="6" key="2">
    <citation type="submission" date="2023-06" db="EMBL/GenBank/DDBJ databases">
        <authorList>
            <person name="Ma L."/>
            <person name="Liu K.-W."/>
            <person name="Li Z."/>
            <person name="Hsiao Y.-Y."/>
            <person name="Qi Y."/>
            <person name="Fu T."/>
            <person name="Tang G."/>
            <person name="Zhang D."/>
            <person name="Sun W.-H."/>
            <person name="Liu D.-K."/>
            <person name="Li Y."/>
            <person name="Chen G.-Z."/>
            <person name="Liu X.-D."/>
            <person name="Liao X.-Y."/>
            <person name="Jiang Y.-T."/>
            <person name="Yu X."/>
            <person name="Hao Y."/>
            <person name="Huang J."/>
            <person name="Zhao X.-W."/>
            <person name="Ke S."/>
            <person name="Chen Y.-Y."/>
            <person name="Wu W.-L."/>
            <person name="Hsu J.-L."/>
            <person name="Lin Y.-F."/>
            <person name="Huang M.-D."/>
            <person name="Li C.-Y."/>
            <person name="Huang L."/>
            <person name="Wang Z.-W."/>
            <person name="Zhao X."/>
            <person name="Zhong W.-Y."/>
            <person name="Peng D.-H."/>
            <person name="Ahmad S."/>
            <person name="Lan S."/>
            <person name="Zhang J.-S."/>
            <person name="Tsai W.-C."/>
            <person name="Van De Peer Y."/>
            <person name="Liu Z.-J."/>
        </authorList>
    </citation>
    <scope>NUCLEOTIDE SEQUENCE</scope>
    <source>
        <strain evidence="6">CP</strain>
        <tissue evidence="6">Leaves</tissue>
    </source>
</reference>
<dbReference type="GO" id="GO:0019722">
    <property type="term" value="P:calcium-mediated signaling"/>
    <property type="evidence" value="ECO:0007669"/>
    <property type="project" value="TreeGrafter"/>
</dbReference>
<feature type="chain" id="PRO_5043810071" evidence="5">
    <location>
        <begin position="27"/>
        <end position="117"/>
    </location>
</feature>
<dbReference type="PANTHER" id="PTHR33136:SF36">
    <property type="entry name" value="PROTEIN RALF-LIKE 31"/>
    <property type="match status" value="1"/>
</dbReference>
<name>A0AAV9D195_ACOCL</name>
<evidence type="ECO:0000256" key="2">
    <source>
        <dbReference type="ARBA" id="ARBA00022702"/>
    </source>
</evidence>
<evidence type="ECO:0000313" key="7">
    <source>
        <dbReference type="Proteomes" id="UP001180020"/>
    </source>
</evidence>
<dbReference type="AlphaFoldDB" id="A0AAV9D195"/>
<dbReference type="InterPro" id="IPR008801">
    <property type="entry name" value="RALF"/>
</dbReference>
<dbReference type="Pfam" id="PF05498">
    <property type="entry name" value="RALF"/>
    <property type="match status" value="1"/>
</dbReference>
<dbReference type="GO" id="GO:0005179">
    <property type="term" value="F:hormone activity"/>
    <property type="evidence" value="ECO:0007669"/>
    <property type="project" value="UniProtKB-KW"/>
</dbReference>
<dbReference type="Proteomes" id="UP001180020">
    <property type="component" value="Unassembled WGS sequence"/>
</dbReference>
<proteinExistence type="inferred from homology"/>
<protein>
    <submittedName>
        <fullName evidence="6">Protein RALF-like 24</fullName>
    </submittedName>
</protein>